<dbReference type="InterPro" id="IPR000073">
    <property type="entry name" value="AB_hydrolase_1"/>
</dbReference>
<dbReference type="InterPro" id="IPR029058">
    <property type="entry name" value="AB_hydrolase_fold"/>
</dbReference>
<dbReference type="SUPFAM" id="SSF53474">
    <property type="entry name" value="alpha/beta-Hydrolases"/>
    <property type="match status" value="1"/>
</dbReference>
<dbReference type="GeneID" id="28991746"/>
<dbReference type="Gene3D" id="3.40.50.1820">
    <property type="entry name" value="alpha/beta hydrolase"/>
    <property type="match status" value="1"/>
</dbReference>
<protein>
    <recommendedName>
        <fullName evidence="3">AB hydrolase-1 domain-containing protein</fullName>
    </recommendedName>
</protein>
<name>A0A162PY38_PHYB8</name>
<dbReference type="AlphaFoldDB" id="A0A162PY38"/>
<proteinExistence type="predicted"/>
<dbReference type="Pfam" id="PF00561">
    <property type="entry name" value="Abhydrolase_1"/>
    <property type="match status" value="1"/>
</dbReference>
<evidence type="ECO:0000313" key="5">
    <source>
        <dbReference type="Proteomes" id="UP000077315"/>
    </source>
</evidence>
<dbReference type="GO" id="GO:0016042">
    <property type="term" value="P:lipid catabolic process"/>
    <property type="evidence" value="ECO:0007669"/>
    <property type="project" value="UniProtKB-KW"/>
</dbReference>
<dbReference type="PANTHER" id="PTHR11005">
    <property type="entry name" value="LYSOSOMAL ACID LIPASE-RELATED"/>
    <property type="match status" value="1"/>
</dbReference>
<keyword evidence="2" id="KW-0443">Lipid metabolism</keyword>
<keyword evidence="1" id="KW-0442">Lipid degradation</keyword>
<evidence type="ECO:0000259" key="3">
    <source>
        <dbReference type="Pfam" id="PF00561"/>
    </source>
</evidence>
<dbReference type="Proteomes" id="UP000077315">
    <property type="component" value="Unassembled WGS sequence"/>
</dbReference>
<evidence type="ECO:0000256" key="1">
    <source>
        <dbReference type="ARBA" id="ARBA00022963"/>
    </source>
</evidence>
<dbReference type="OrthoDB" id="9974421at2759"/>
<feature type="domain" description="AB hydrolase-1" evidence="3">
    <location>
        <begin position="155"/>
        <end position="454"/>
    </location>
</feature>
<dbReference type="FunCoup" id="A0A162PY38">
    <property type="interactions" value="52"/>
</dbReference>
<dbReference type="EMBL" id="KV440975">
    <property type="protein sequence ID" value="OAD77067.1"/>
    <property type="molecule type" value="Genomic_DNA"/>
</dbReference>
<accession>A0A162PY38</accession>
<dbReference type="STRING" id="763407.A0A162PY38"/>
<dbReference type="InParanoid" id="A0A162PY38"/>
<dbReference type="VEuPathDB" id="FungiDB:PHYBLDRAFT_142579"/>
<keyword evidence="5" id="KW-1185">Reference proteome</keyword>
<evidence type="ECO:0000313" key="4">
    <source>
        <dbReference type="EMBL" id="OAD77067.1"/>
    </source>
</evidence>
<gene>
    <name evidence="4" type="ORF">PHYBLDRAFT_142579</name>
</gene>
<organism evidence="4 5">
    <name type="scientific">Phycomyces blakesleeanus (strain ATCC 8743b / DSM 1359 / FGSC 10004 / NBRC 33097 / NRRL 1555)</name>
    <dbReference type="NCBI Taxonomy" id="763407"/>
    <lineage>
        <taxon>Eukaryota</taxon>
        <taxon>Fungi</taxon>
        <taxon>Fungi incertae sedis</taxon>
        <taxon>Mucoromycota</taxon>
        <taxon>Mucoromycotina</taxon>
        <taxon>Mucoromycetes</taxon>
        <taxon>Mucorales</taxon>
        <taxon>Phycomycetaceae</taxon>
        <taxon>Phycomyces</taxon>
    </lineage>
</organism>
<dbReference type="RefSeq" id="XP_018295107.1">
    <property type="nucleotide sequence ID" value="XM_018430840.1"/>
</dbReference>
<reference evidence="5" key="1">
    <citation type="submission" date="2015-06" db="EMBL/GenBank/DDBJ databases">
        <title>Expansion of signal transduction pathways in fungi by whole-genome duplication.</title>
        <authorList>
            <consortium name="DOE Joint Genome Institute"/>
            <person name="Corrochano L.M."/>
            <person name="Kuo A."/>
            <person name="Marcet-Houben M."/>
            <person name="Polaino S."/>
            <person name="Salamov A."/>
            <person name="Villalobos J.M."/>
            <person name="Alvarez M.I."/>
            <person name="Avalos J."/>
            <person name="Benito E.P."/>
            <person name="Benoit I."/>
            <person name="Burger G."/>
            <person name="Camino L.P."/>
            <person name="Canovas D."/>
            <person name="Cerda-Olmedo E."/>
            <person name="Cheng J.-F."/>
            <person name="Dominguez A."/>
            <person name="Elias M."/>
            <person name="Eslava A.P."/>
            <person name="Glaser F."/>
            <person name="Grimwood J."/>
            <person name="Gutierrez G."/>
            <person name="Heitman J."/>
            <person name="Henrissat B."/>
            <person name="Iturriaga E.A."/>
            <person name="Lang B.F."/>
            <person name="Lavin J.L."/>
            <person name="Lee S."/>
            <person name="Li W."/>
            <person name="Lindquist E."/>
            <person name="Lopez-Garcia S."/>
            <person name="Luque E.M."/>
            <person name="Marcos A.T."/>
            <person name="Martin J."/>
            <person name="McCluskey K."/>
            <person name="Medina H.R."/>
            <person name="Miralles-Duran A."/>
            <person name="Miyazaki A."/>
            <person name="Munoz-Torres E."/>
            <person name="Oguiza J.A."/>
            <person name="Ohm R."/>
            <person name="Olmedo M."/>
            <person name="Orejas M."/>
            <person name="Ortiz-Castellanos L."/>
            <person name="Pisabarro A.G."/>
            <person name="Rodriguez-Romero J."/>
            <person name="Ruiz-Herrera J."/>
            <person name="Ruiz-Vazquez R."/>
            <person name="Sanz C."/>
            <person name="Schackwitz W."/>
            <person name="Schmutz J."/>
            <person name="Shahriari M."/>
            <person name="Shelest E."/>
            <person name="Silva-Franco F."/>
            <person name="Soanes D."/>
            <person name="Syed K."/>
            <person name="Tagua V.G."/>
            <person name="Talbot N.J."/>
            <person name="Thon M."/>
            <person name="De vries R.P."/>
            <person name="Wiebenga A."/>
            <person name="Yadav J.S."/>
            <person name="Braun E.L."/>
            <person name="Baker S."/>
            <person name="Garre V."/>
            <person name="Horwitz B."/>
            <person name="Torres-Martinez S."/>
            <person name="Idnurm A."/>
            <person name="Herrera-Estrella A."/>
            <person name="Gabaldon T."/>
            <person name="Grigoriev I.V."/>
        </authorList>
    </citation>
    <scope>NUCLEOTIDE SEQUENCE [LARGE SCALE GENOMIC DNA]</scope>
    <source>
        <strain evidence="5">NRRL 1555(-)</strain>
    </source>
</reference>
<evidence type="ECO:0000256" key="2">
    <source>
        <dbReference type="ARBA" id="ARBA00023098"/>
    </source>
</evidence>
<sequence length="496" mass="57208">MLFSIPILDRLTFRDYQGLILTVFFFGFENVIRVIVTFLPKFVINLIDAFIDSTFPWLSKLDSDPHVSPLEKAESFEKMMLIWKNYMCEQHLVRTQDDYLLCVHRIPAVVQSADKFKDKDVFRSFCDENSKGIEIIDHINEFKQQKTNSNFSGKPVVLLYHGFLMSSEVWVCNVDEYRNLPLLLAQQGYDVWLGNARGNKYSQNHLKLNPRHQQFWEFSINEFAMIDLPDVVDYILKITGAPNLTYIGFSQGTAQAFAGLSVNPKLNQKINLFIALAPATAPKGLRHPLIDTFVKATPSVIYLLFGRKTPLKLALFWQRIISPPMFVKLIDGSVGFLFGWTGKNMTADQKLVSYQHLYSLTSVKSLVHWFQIIRVGRFQMYDEMPSRLPYHTVNAVMDHVPPKFPTNQITTPIAIFYGRSDSLVDFNVLAADLPSPLVYVKSIKSWEHLDFLWAEDIETIVYPDILRLIDYFNPFPQNTERKKLDTVVPLPIKAMK</sequence>